<gene>
    <name evidence="1" type="ORF">MERR_LOCUS8905</name>
</gene>
<dbReference type="Gene3D" id="3.80.10.10">
    <property type="entry name" value="Ribonuclease Inhibitor"/>
    <property type="match status" value="1"/>
</dbReference>
<organism evidence="1 2">
    <name type="scientific">Microthlaspi erraticum</name>
    <dbReference type="NCBI Taxonomy" id="1685480"/>
    <lineage>
        <taxon>Eukaryota</taxon>
        <taxon>Viridiplantae</taxon>
        <taxon>Streptophyta</taxon>
        <taxon>Embryophyta</taxon>
        <taxon>Tracheophyta</taxon>
        <taxon>Spermatophyta</taxon>
        <taxon>Magnoliopsida</taxon>
        <taxon>eudicotyledons</taxon>
        <taxon>Gunneridae</taxon>
        <taxon>Pentapetalae</taxon>
        <taxon>rosids</taxon>
        <taxon>malvids</taxon>
        <taxon>Brassicales</taxon>
        <taxon>Brassicaceae</taxon>
        <taxon>Coluteocarpeae</taxon>
        <taxon>Microthlaspi</taxon>
    </lineage>
</organism>
<comment type="caution">
    <text evidence="1">The sequence shown here is derived from an EMBL/GenBank/DDBJ whole genome shotgun (WGS) entry which is preliminary data.</text>
</comment>
<evidence type="ECO:0000313" key="2">
    <source>
        <dbReference type="Proteomes" id="UP000467841"/>
    </source>
</evidence>
<accession>A0A6D2I8F7</accession>
<dbReference type="SUPFAM" id="SSF52047">
    <property type="entry name" value="RNI-like"/>
    <property type="match status" value="1"/>
</dbReference>
<dbReference type="AlphaFoldDB" id="A0A6D2I8F7"/>
<name>A0A6D2I8F7_9BRAS</name>
<dbReference type="InterPro" id="IPR032675">
    <property type="entry name" value="LRR_dom_sf"/>
</dbReference>
<keyword evidence="2" id="KW-1185">Reference proteome</keyword>
<dbReference type="EMBL" id="CACVBM020000643">
    <property type="protein sequence ID" value="CAA7021670.1"/>
    <property type="molecule type" value="Genomic_DNA"/>
</dbReference>
<dbReference type="Proteomes" id="UP000467841">
    <property type="component" value="Unassembled WGS sequence"/>
</dbReference>
<sequence length="82" mass="9556">MEMVGKNCNNLETLKRNKMDPSEVERLEHTGNVDVYTIVRHMRQLKHLELQFSTLTDIALDRLCKACSILEYLDLFGCLELD</sequence>
<dbReference type="OrthoDB" id="6066220at2759"/>
<proteinExistence type="predicted"/>
<reference evidence="1" key="1">
    <citation type="submission" date="2020-01" db="EMBL/GenBank/DDBJ databases">
        <authorList>
            <person name="Mishra B."/>
        </authorList>
    </citation>
    <scope>NUCLEOTIDE SEQUENCE [LARGE SCALE GENOMIC DNA]</scope>
</reference>
<evidence type="ECO:0000313" key="1">
    <source>
        <dbReference type="EMBL" id="CAA7021670.1"/>
    </source>
</evidence>
<protein>
    <submittedName>
        <fullName evidence="1">Uncharacterized protein</fullName>
    </submittedName>
</protein>